<evidence type="ECO:0000313" key="2">
    <source>
        <dbReference type="Proteomes" id="UP000237271"/>
    </source>
</evidence>
<organism evidence="1 2">
    <name type="scientific">Phytophthora palmivora</name>
    <dbReference type="NCBI Taxonomy" id="4796"/>
    <lineage>
        <taxon>Eukaryota</taxon>
        <taxon>Sar</taxon>
        <taxon>Stramenopiles</taxon>
        <taxon>Oomycota</taxon>
        <taxon>Peronosporomycetes</taxon>
        <taxon>Peronosporales</taxon>
        <taxon>Peronosporaceae</taxon>
        <taxon>Phytophthora</taxon>
    </lineage>
</organism>
<keyword evidence="2" id="KW-1185">Reference proteome</keyword>
<comment type="caution">
    <text evidence="1">The sequence shown here is derived from an EMBL/GenBank/DDBJ whole genome shotgun (WGS) entry which is preliminary data.</text>
</comment>
<evidence type="ECO:0008006" key="3">
    <source>
        <dbReference type="Google" id="ProtNLM"/>
    </source>
</evidence>
<name>A0A2P4XJ44_9STRA</name>
<dbReference type="EMBL" id="NCKW01010073">
    <property type="protein sequence ID" value="POM65576.1"/>
    <property type="molecule type" value="Genomic_DNA"/>
</dbReference>
<accession>A0A2P4XJ44</accession>
<evidence type="ECO:0000313" key="1">
    <source>
        <dbReference type="EMBL" id="POM65576.1"/>
    </source>
</evidence>
<sequence>MTWRAVRRWCGEDAHCLLTREPRTRPHSCDCWSHNRVDPIPSDAVEHNTPMVAANSRGTWNMSTTNKGFNYIFNTSKDDHMVNKILSGHDTSTNVAIQDLRSFDSQTRSMIYNFQRHLFSTRHNLQAAQHNVNSLVPRPLSGGTLVKTEHGGVAGVTSVTTHPVIPSMTASRKLSTKNGDKLKTLDRVDKGESVPQVYRAVTTHVFFVMKPFRDRLRDICRKYVIQNGIFADAAHKRRYIAKLVLQAWEEVKEVTIRNGFLKASPNCNRPARYGRHVRNKYATS</sequence>
<gene>
    <name evidence="1" type="ORF">PHPALM_18684</name>
</gene>
<reference evidence="1 2" key="1">
    <citation type="journal article" date="2017" name="Genome Biol. Evol.">
        <title>Phytophthora megakarya and P. palmivora, closely related causal agents of cacao black pod rot, underwent increases in genome sizes and gene numbers by different mechanisms.</title>
        <authorList>
            <person name="Ali S.S."/>
            <person name="Shao J."/>
            <person name="Lary D.J."/>
            <person name="Kronmiller B."/>
            <person name="Shen D."/>
            <person name="Strem M.D."/>
            <person name="Amoako-Attah I."/>
            <person name="Akrofi A.Y."/>
            <person name="Begoude B.A."/>
            <person name="Ten Hoopen G.M."/>
            <person name="Coulibaly K."/>
            <person name="Kebe B.I."/>
            <person name="Melnick R.L."/>
            <person name="Guiltinan M.J."/>
            <person name="Tyler B.M."/>
            <person name="Meinhardt L.W."/>
            <person name="Bailey B.A."/>
        </authorList>
    </citation>
    <scope>NUCLEOTIDE SEQUENCE [LARGE SCALE GENOMIC DNA]</scope>
    <source>
        <strain evidence="2">sbr112.9</strain>
    </source>
</reference>
<dbReference type="Proteomes" id="UP000237271">
    <property type="component" value="Unassembled WGS sequence"/>
</dbReference>
<proteinExistence type="predicted"/>
<protein>
    <recommendedName>
        <fullName evidence="3">DDE-1 domain-containing protein</fullName>
    </recommendedName>
</protein>
<dbReference type="AlphaFoldDB" id="A0A2P4XJ44"/>